<evidence type="ECO:0000256" key="1">
    <source>
        <dbReference type="SAM" id="MobiDB-lite"/>
    </source>
</evidence>
<protein>
    <recommendedName>
        <fullName evidence="4">DUF948 domain-containing protein</fullName>
    </recommendedName>
</protein>
<feature type="transmembrane region" description="Helical" evidence="2">
    <location>
        <begin position="20"/>
        <end position="47"/>
    </location>
</feature>
<proteinExistence type="predicted"/>
<gene>
    <name evidence="3" type="ORF">METZ01_LOCUS14397</name>
</gene>
<keyword evidence="2" id="KW-0472">Membrane</keyword>
<feature type="region of interest" description="Disordered" evidence="1">
    <location>
        <begin position="141"/>
        <end position="174"/>
    </location>
</feature>
<sequence length="174" mass="18921">MLHRLPEALQLNTLQDPAVISTLADIAMILVGVAILAVSVALMLLALRVNATLKSLSQNLGPVSDRARSISDNVEFITQALRTDVERLNTSVKSLNDRLHQASGHMEQRIEEFNALMEVIQGEAEGAFIKTAAAVRGVREGAQKLSRAARMKTQRTESSDQEADAKDSDSESLQ</sequence>
<reference evidence="3" key="1">
    <citation type="submission" date="2018-05" db="EMBL/GenBank/DDBJ databases">
        <authorList>
            <person name="Lanie J.A."/>
            <person name="Ng W.-L."/>
            <person name="Kazmierczak K.M."/>
            <person name="Andrzejewski T.M."/>
            <person name="Davidsen T.M."/>
            <person name="Wayne K.J."/>
            <person name="Tettelin H."/>
            <person name="Glass J.I."/>
            <person name="Rusch D."/>
            <person name="Podicherti R."/>
            <person name="Tsui H.-C.T."/>
            <person name="Winkler M.E."/>
        </authorList>
    </citation>
    <scope>NUCLEOTIDE SEQUENCE</scope>
</reference>
<evidence type="ECO:0000256" key="2">
    <source>
        <dbReference type="SAM" id="Phobius"/>
    </source>
</evidence>
<organism evidence="3">
    <name type="scientific">marine metagenome</name>
    <dbReference type="NCBI Taxonomy" id="408172"/>
    <lineage>
        <taxon>unclassified sequences</taxon>
        <taxon>metagenomes</taxon>
        <taxon>ecological metagenomes</taxon>
    </lineage>
</organism>
<keyword evidence="2" id="KW-1133">Transmembrane helix</keyword>
<dbReference type="EMBL" id="UINC01000810">
    <property type="protein sequence ID" value="SUZ61543.1"/>
    <property type="molecule type" value="Genomic_DNA"/>
</dbReference>
<feature type="compositionally biased region" description="Basic and acidic residues" evidence="1">
    <location>
        <begin position="154"/>
        <end position="174"/>
    </location>
</feature>
<dbReference type="AlphaFoldDB" id="A0A381P7D5"/>
<accession>A0A381P7D5</accession>
<evidence type="ECO:0008006" key="4">
    <source>
        <dbReference type="Google" id="ProtNLM"/>
    </source>
</evidence>
<name>A0A381P7D5_9ZZZZ</name>
<evidence type="ECO:0000313" key="3">
    <source>
        <dbReference type="EMBL" id="SUZ61543.1"/>
    </source>
</evidence>
<keyword evidence="2" id="KW-0812">Transmembrane</keyword>